<evidence type="ECO:0000313" key="1">
    <source>
        <dbReference type="EMBL" id="MPL78487.1"/>
    </source>
</evidence>
<organism evidence="1">
    <name type="scientific">bioreactor metagenome</name>
    <dbReference type="NCBI Taxonomy" id="1076179"/>
    <lineage>
        <taxon>unclassified sequences</taxon>
        <taxon>metagenomes</taxon>
        <taxon>ecological metagenomes</taxon>
    </lineage>
</organism>
<proteinExistence type="predicted"/>
<dbReference type="AlphaFoldDB" id="A0A644UHK5"/>
<reference evidence="1" key="1">
    <citation type="submission" date="2019-08" db="EMBL/GenBank/DDBJ databases">
        <authorList>
            <person name="Kucharzyk K."/>
            <person name="Murdoch R.W."/>
            <person name="Higgins S."/>
            <person name="Loffler F."/>
        </authorList>
    </citation>
    <scope>NUCLEOTIDE SEQUENCE</scope>
</reference>
<protein>
    <submittedName>
        <fullName evidence="1">Uncharacterized protein</fullName>
    </submittedName>
</protein>
<dbReference type="EMBL" id="VSSQ01000116">
    <property type="protein sequence ID" value="MPL78487.1"/>
    <property type="molecule type" value="Genomic_DNA"/>
</dbReference>
<gene>
    <name evidence="1" type="ORF">SDC9_24356</name>
</gene>
<name>A0A644UHK5_9ZZZZ</name>
<accession>A0A644UHK5</accession>
<comment type="caution">
    <text evidence="1">The sequence shown here is derived from an EMBL/GenBank/DDBJ whole genome shotgun (WGS) entry which is preliminary data.</text>
</comment>
<sequence>MKGQKQFGEVILSDVLKMKAEGKSNREISEFYELKDKYVIKQLIARYHRKQKKIEAGIVILPKGRPRKGSELNAEQKKDNEIKQLKMENELLRSFLQVVGRM</sequence>